<evidence type="ECO:0000256" key="2">
    <source>
        <dbReference type="SAM" id="SignalP"/>
    </source>
</evidence>
<dbReference type="AlphaFoldDB" id="A0A4R2FHJ2"/>
<dbReference type="NCBIfam" id="TIGR03507">
    <property type="entry name" value="decahem_SO1788"/>
    <property type="match status" value="1"/>
</dbReference>
<dbReference type="Pfam" id="PF22111">
    <property type="entry name" value="MtrC-MtrF_N"/>
    <property type="match status" value="1"/>
</dbReference>
<evidence type="ECO:0000256" key="1">
    <source>
        <dbReference type="ARBA" id="ARBA00022729"/>
    </source>
</evidence>
<feature type="chain" id="PRO_5020536182" evidence="2">
    <location>
        <begin position="27"/>
        <end position="668"/>
    </location>
</feature>
<name>A0A4R2FHJ2_9GAMM</name>
<dbReference type="EMBL" id="SLWF01000002">
    <property type="protein sequence ID" value="TCN90321.1"/>
    <property type="molecule type" value="Genomic_DNA"/>
</dbReference>
<dbReference type="Proteomes" id="UP000294832">
    <property type="component" value="Unassembled WGS sequence"/>
</dbReference>
<keyword evidence="6" id="KW-1185">Reference proteome</keyword>
<accession>A0A4R2FHJ2</accession>
<reference evidence="5 6" key="1">
    <citation type="submission" date="2019-03" db="EMBL/GenBank/DDBJ databases">
        <title>Freshwater and sediment microbial communities from various areas in North America, analyzing microbe dynamics in response to fracking.</title>
        <authorList>
            <person name="Lamendella R."/>
        </authorList>
    </citation>
    <scope>NUCLEOTIDE SEQUENCE [LARGE SCALE GENOMIC DNA]</scope>
    <source>
        <strain evidence="5 6">74A</strain>
    </source>
</reference>
<feature type="domain" description="Outer membrane cytochrome MtrC/MtrF-like" evidence="4">
    <location>
        <begin position="499"/>
        <end position="661"/>
    </location>
</feature>
<dbReference type="SUPFAM" id="SSF48695">
    <property type="entry name" value="Multiheme cytochromes"/>
    <property type="match status" value="1"/>
</dbReference>
<dbReference type="InterPro" id="IPR054334">
    <property type="entry name" value="MtrC-MtrF_dom_I"/>
</dbReference>
<feature type="domain" description="Decaheme cytochrome c component MtrC/MtrF" evidence="3">
    <location>
        <begin position="61"/>
        <end position="185"/>
    </location>
</feature>
<dbReference type="PANTHER" id="PTHR35038:SF6">
    <property type="entry name" value="SURFACE LOCALIZED DECAHEME CYTOCHROME C LIPOPROTEIN"/>
    <property type="match status" value="1"/>
</dbReference>
<dbReference type="InterPro" id="IPR054337">
    <property type="entry name" value="Mtrc-MtrF-like_dom_II/IV"/>
</dbReference>
<keyword evidence="1 2" id="KW-0732">Signal</keyword>
<feature type="signal peptide" evidence="2">
    <location>
        <begin position="1"/>
        <end position="26"/>
    </location>
</feature>
<organism evidence="5 6">
    <name type="scientific">Shewanella fodinae</name>
    <dbReference type="NCBI Taxonomy" id="552357"/>
    <lineage>
        <taxon>Bacteria</taxon>
        <taxon>Pseudomonadati</taxon>
        <taxon>Pseudomonadota</taxon>
        <taxon>Gammaproteobacteria</taxon>
        <taxon>Alteromonadales</taxon>
        <taxon>Shewanellaceae</taxon>
        <taxon>Shewanella</taxon>
    </lineage>
</organism>
<dbReference type="InterPro" id="IPR036280">
    <property type="entry name" value="Multihaem_cyt_sf"/>
</dbReference>
<gene>
    <name evidence="5" type="ORF">EDC91_102239</name>
</gene>
<dbReference type="Gene3D" id="1.10.720.180">
    <property type="match status" value="1"/>
</dbReference>
<dbReference type="InterPro" id="IPR051829">
    <property type="entry name" value="Multiheme_Cytochr_ET"/>
</dbReference>
<protein>
    <submittedName>
        <fullName evidence="5">OmcA/MtrC family decaheme c-type cytochrome</fullName>
    </submittedName>
</protein>
<proteinExistence type="predicted"/>
<dbReference type="RefSeq" id="WP_133037736.1">
    <property type="nucleotide sequence ID" value="NZ_SLWF01000002.1"/>
</dbReference>
<sequence>MMNASKSKYALLLVAGALSMALSGCGGSDGADGASGSDGAAGGSPAMTINNLNFTFYDTTVQDGVASLRFQVTNQDDKAVVGLQKMRFYALQLLPQGATGVGNASQWQYIVDETCDLSSSCPGTLVDKKNGVYTYSFATNFLDSAGTRTTFNPELAQRFMIRAYNTPLPDGTAVPNSNAFVDYTIAGNEPGYSRKIVATASCNKCHGDVSTAHHSGSYNDVNMCASCHTPNRLSNSDDQFSMLIHAKHFTLGDDGVPAPVYETDALKTCSTCHSDQGELTPDWGNWSKVPTAQACGSCHSNIDFAKGQGHSQQSDNSNCVACHNSEWTEQVHSTDYQNRKAVIAKVGMSATLVANTDDSATLSVTLLDSEGKPLDASTELSKIKRLEAVTNVDPEFPVMGYIASPGSGKAHDSKDLIADNALQSDVSIVDGKLVYTTQVLPFGSGAADTAFSFIGLEMCTSGANLVNCTADSETTSMKAQLAFGTKSGSAPTHRHTDSVSFAGCQNCHGETFQLHKGHHAGFVLSEQLGREINGKMTVGLDGCVACHTPDGTYTGGAMRGAFEMKVHLLHNEVGVITQCTQCHNDLNLDAFKNKGALATAAGQYTTPITAVCTSCHALGSDGLHSQATLESYGAVVNGDYTAANQAAQSETCFFCHKPTAADHTVVNM</sequence>
<evidence type="ECO:0000313" key="5">
    <source>
        <dbReference type="EMBL" id="TCN90321.1"/>
    </source>
</evidence>
<dbReference type="PANTHER" id="PTHR35038">
    <property type="entry name" value="DISSIMILATORY SULFITE REDUCTASE SIRA"/>
    <property type="match status" value="1"/>
</dbReference>
<feature type="domain" description="Outer membrane cytochrome MtrC/MtrF-like" evidence="4">
    <location>
        <begin position="194"/>
        <end position="333"/>
    </location>
</feature>
<comment type="caution">
    <text evidence="5">The sequence shown here is derived from an EMBL/GenBank/DDBJ whole genome shotgun (WGS) entry which is preliminary data.</text>
</comment>
<dbReference type="GO" id="GO:0016491">
    <property type="term" value="F:oxidoreductase activity"/>
    <property type="evidence" value="ECO:0007669"/>
    <property type="project" value="TreeGrafter"/>
</dbReference>
<dbReference type="PROSITE" id="PS51257">
    <property type="entry name" value="PROKAR_LIPOPROTEIN"/>
    <property type="match status" value="1"/>
</dbReference>
<dbReference type="Gene3D" id="1.10.287.3080">
    <property type="match status" value="1"/>
</dbReference>
<evidence type="ECO:0000259" key="3">
    <source>
        <dbReference type="Pfam" id="PF22111"/>
    </source>
</evidence>
<dbReference type="Pfam" id="PF22113">
    <property type="entry name" value="Mtrc-MtrF_II-IV_dom"/>
    <property type="match status" value="2"/>
</dbReference>
<evidence type="ECO:0000313" key="6">
    <source>
        <dbReference type="Proteomes" id="UP000294832"/>
    </source>
</evidence>
<dbReference type="InterPro" id="IPR020014">
    <property type="entry name" value="Decahaem_cyt-c_OmcA/MtrC"/>
</dbReference>
<evidence type="ECO:0000259" key="4">
    <source>
        <dbReference type="Pfam" id="PF22113"/>
    </source>
</evidence>
<dbReference type="OrthoDB" id="9146465at2"/>